<dbReference type="AlphaFoldDB" id="A0A090VYL0"/>
<reference evidence="3 4" key="1">
    <citation type="journal article" date="2014" name="Genome Announc.">
        <title>Draft Genome Sequence of Marine Flavobacterium Jejuia pallidilutea Strain 11shimoA1 and Pigmentation Mutants.</title>
        <authorList>
            <person name="Takatani N."/>
            <person name="Nakanishi M."/>
            <person name="Meirelles P."/>
            <person name="Mino S."/>
            <person name="Suda W."/>
            <person name="Oshima K."/>
            <person name="Hattori M."/>
            <person name="Ohkuma M."/>
            <person name="Hosokawa M."/>
            <person name="Miyashita K."/>
            <person name="Thompson F.L."/>
            <person name="Niwa A."/>
            <person name="Sawabe T."/>
            <person name="Sawabe T."/>
        </authorList>
    </citation>
    <scope>NUCLEOTIDE SEQUENCE [LARGE SCALE GENOMIC DNA]</scope>
    <source>
        <strain evidence="1 3">JCM 19301</strain>
        <strain evidence="2">JCM 19302</strain>
        <strain evidence="4">JCM19302</strain>
    </source>
</reference>
<sequence length="101" mass="11317">MKLISPIVHVGDKDYSKELIEIDYEHIPFQTVVLPSESKVVRLDIKKYGENIGYIQGAGDVVPESLQQIGYNVRSITPDEIDAETLSRFDAIVIGIRATTR</sequence>
<dbReference type="eggNOG" id="COG2120">
    <property type="taxonomic scope" value="Bacteria"/>
</dbReference>
<comment type="caution">
    <text evidence="1">The sequence shown here is derived from an EMBL/GenBank/DDBJ whole genome shotgun (WGS) entry which is preliminary data.</text>
</comment>
<evidence type="ECO:0000313" key="3">
    <source>
        <dbReference type="Proteomes" id="UP000029641"/>
    </source>
</evidence>
<gene>
    <name evidence="1" type="ORF">JCM19301_1256</name>
    <name evidence="2" type="ORF">JCM19302_314</name>
</gene>
<evidence type="ECO:0000313" key="4">
    <source>
        <dbReference type="Proteomes" id="UP000029646"/>
    </source>
</evidence>
<evidence type="ECO:0000313" key="2">
    <source>
        <dbReference type="EMBL" id="GAL73152.1"/>
    </source>
</evidence>
<organism evidence="1 3">
    <name type="scientific">Jejuia pallidilutea</name>
    <dbReference type="NCBI Taxonomy" id="504487"/>
    <lineage>
        <taxon>Bacteria</taxon>
        <taxon>Pseudomonadati</taxon>
        <taxon>Bacteroidota</taxon>
        <taxon>Flavobacteriia</taxon>
        <taxon>Flavobacteriales</taxon>
        <taxon>Flavobacteriaceae</taxon>
        <taxon>Jejuia</taxon>
    </lineage>
</organism>
<dbReference type="EMBL" id="BBNR01000031">
    <property type="protein sequence ID" value="GAL68988.1"/>
    <property type="molecule type" value="Genomic_DNA"/>
</dbReference>
<accession>A0A090VYL0</accession>
<dbReference type="Proteomes" id="UP000029646">
    <property type="component" value="Unassembled WGS sequence"/>
</dbReference>
<proteinExistence type="predicted"/>
<evidence type="ECO:0000313" key="1">
    <source>
        <dbReference type="EMBL" id="GAL68988.1"/>
    </source>
</evidence>
<dbReference type="Proteomes" id="UP000029641">
    <property type="component" value="Unassembled WGS sequence"/>
</dbReference>
<name>A0A090VYL0_9FLAO</name>
<protein>
    <submittedName>
        <fullName evidence="1">Uncharacterized protein</fullName>
    </submittedName>
</protein>
<dbReference type="EMBL" id="BBNS01000041">
    <property type="protein sequence ID" value="GAL73152.1"/>
    <property type="molecule type" value="Genomic_DNA"/>
</dbReference>